<evidence type="ECO:0000313" key="2">
    <source>
        <dbReference type="EMBL" id="AXX92608.1"/>
    </source>
</evidence>
<dbReference type="Proteomes" id="UP000221222">
    <property type="component" value="Unassembled WGS sequence"/>
</dbReference>
<dbReference type="InterPro" id="IPR029046">
    <property type="entry name" value="LolA/LolB/LppX"/>
</dbReference>
<keyword evidence="1" id="KW-0732">Signal</keyword>
<evidence type="ECO:0000313" key="3">
    <source>
        <dbReference type="EMBL" id="PHO19033.1"/>
    </source>
</evidence>
<evidence type="ECO:0000313" key="4">
    <source>
        <dbReference type="Proteomes" id="UP000221222"/>
    </source>
</evidence>
<dbReference type="NCBIfam" id="NF000663">
    <property type="entry name" value="PRK00031.2-1"/>
    <property type="match status" value="1"/>
</dbReference>
<sequence>MFYKFIIFLGIFFISFANANIFKNINSFQADFVQLIKNSSNKNIEYKGQVFIKNDGKVLWRYKSPIIKNVYINKNFAIIDEPELEQAIFTSLDKKIDIVKLLNSAKKVGQNKYSAKLYNVDYEIVVKDKKISEILYKDELENKITINFSNIKQNINLDDKIFKFTAPDYYDIIRK</sequence>
<dbReference type="KEGG" id="amol:AMOL_1643"/>
<keyword evidence="4" id="KW-1185">Reference proteome</keyword>
<dbReference type="Proteomes" id="UP000262712">
    <property type="component" value="Chromosome"/>
</dbReference>
<dbReference type="EMBL" id="CP032098">
    <property type="protein sequence ID" value="AXX92608.1"/>
    <property type="molecule type" value="Genomic_DNA"/>
</dbReference>
<dbReference type="Gene3D" id="2.50.20.10">
    <property type="entry name" value="Lipoprotein localisation LolA/LolB/LppX"/>
    <property type="match status" value="1"/>
</dbReference>
<proteinExistence type="predicted"/>
<dbReference type="PANTHER" id="PTHR35869:SF1">
    <property type="entry name" value="OUTER-MEMBRANE LIPOPROTEIN CARRIER PROTEIN"/>
    <property type="match status" value="1"/>
</dbReference>
<dbReference type="InterPro" id="IPR004564">
    <property type="entry name" value="OM_lipoprot_carrier_LolA-like"/>
</dbReference>
<dbReference type="Pfam" id="PF03548">
    <property type="entry name" value="LolA"/>
    <property type="match status" value="1"/>
</dbReference>
<organism evidence="3 4">
    <name type="scientific">Malaciobacter molluscorum LMG 25693</name>
    <dbReference type="NCBI Taxonomy" id="870501"/>
    <lineage>
        <taxon>Bacteria</taxon>
        <taxon>Pseudomonadati</taxon>
        <taxon>Campylobacterota</taxon>
        <taxon>Epsilonproteobacteria</taxon>
        <taxon>Campylobacterales</taxon>
        <taxon>Arcobacteraceae</taxon>
        <taxon>Malaciobacter</taxon>
    </lineage>
</organism>
<dbReference type="PANTHER" id="PTHR35869">
    <property type="entry name" value="OUTER-MEMBRANE LIPOPROTEIN CARRIER PROTEIN"/>
    <property type="match status" value="1"/>
</dbReference>
<dbReference type="AlphaFoldDB" id="A0A2G1DKH9"/>
<evidence type="ECO:0000313" key="5">
    <source>
        <dbReference type="Proteomes" id="UP000262712"/>
    </source>
</evidence>
<reference evidence="3 4" key="1">
    <citation type="submission" date="2017-09" db="EMBL/GenBank/DDBJ databases">
        <title>Arcobacter canalis sp. nov., a new species isolated from a water canal contaminated with urban sewage.</title>
        <authorList>
            <person name="Perez-Cataluna A."/>
            <person name="Salas-Masso N."/>
            <person name="Figueras M.J."/>
        </authorList>
    </citation>
    <scope>NUCLEOTIDE SEQUENCE [LARGE SCALE GENOMIC DNA]</scope>
    <source>
        <strain evidence="3 4">F98-3</strain>
    </source>
</reference>
<gene>
    <name evidence="2" type="primary">lolA</name>
    <name evidence="2" type="ORF">AMOL_1643</name>
    <name evidence="3" type="ORF">CPU12_01950</name>
</gene>
<keyword evidence="2" id="KW-0449">Lipoprotein</keyword>
<dbReference type="SUPFAM" id="SSF89392">
    <property type="entry name" value="Prokaryotic lipoproteins and lipoprotein localization factors"/>
    <property type="match status" value="1"/>
</dbReference>
<dbReference type="RefSeq" id="WP_099341393.1">
    <property type="nucleotide sequence ID" value="NZ_CP032098.1"/>
</dbReference>
<dbReference type="EMBL" id="NXFY01000002">
    <property type="protein sequence ID" value="PHO19033.1"/>
    <property type="molecule type" value="Genomic_DNA"/>
</dbReference>
<name>A0A2G1DKH9_9BACT</name>
<reference evidence="2 5" key="2">
    <citation type="submission" date="2018-08" db="EMBL/GenBank/DDBJ databases">
        <title>Complete genome of the Arcobacter molluscorum type strain LMG 25693.</title>
        <authorList>
            <person name="Miller W.G."/>
            <person name="Yee E."/>
            <person name="Bono J.L."/>
        </authorList>
    </citation>
    <scope>NUCLEOTIDE SEQUENCE [LARGE SCALE GENOMIC DNA]</scope>
    <source>
        <strain evidence="2 5">CECT 7696</strain>
    </source>
</reference>
<evidence type="ECO:0000256" key="1">
    <source>
        <dbReference type="ARBA" id="ARBA00022729"/>
    </source>
</evidence>
<protein>
    <submittedName>
        <fullName evidence="3">Cell envelope biogenesis protein LolA</fullName>
    </submittedName>
    <submittedName>
        <fullName evidence="2">Periplasmic outer membrane-specific lipoprotein chaperone</fullName>
    </submittedName>
</protein>
<dbReference type="CDD" id="cd16325">
    <property type="entry name" value="LolA"/>
    <property type="match status" value="1"/>
</dbReference>
<accession>A0A2G1DKH9</accession>